<evidence type="ECO:0000256" key="5">
    <source>
        <dbReference type="ARBA" id="ARBA00022989"/>
    </source>
</evidence>
<evidence type="ECO:0000313" key="19">
    <source>
        <dbReference type="RefSeq" id="XP_013406738.1"/>
    </source>
</evidence>
<feature type="transmembrane region" description="Helical" evidence="15">
    <location>
        <begin position="6"/>
        <end position="25"/>
    </location>
</feature>
<dbReference type="Gene3D" id="2.70.170.10">
    <property type="entry name" value="Neurotransmitter-gated ion-channel ligand-binding domain"/>
    <property type="match status" value="1"/>
</dbReference>
<dbReference type="PRINTS" id="PR00254">
    <property type="entry name" value="NICOTINICR"/>
</dbReference>
<dbReference type="STRING" id="7574.A0A1S3J8V0"/>
<dbReference type="InParanoid" id="A0A1S3J8V0"/>
<dbReference type="AlphaFoldDB" id="A0A1S3J8V0"/>
<comment type="caution">
    <text evidence="15">Lacks conserved residue(s) required for the propagation of feature annotation.</text>
</comment>
<dbReference type="FunFam" id="1.20.58.390:FF:000073">
    <property type="entry name" value="Neuronal acetylcholine receptor subunit alpha-9-II"/>
    <property type="match status" value="1"/>
</dbReference>
<dbReference type="Proteomes" id="UP000085678">
    <property type="component" value="Unplaced"/>
</dbReference>
<dbReference type="InterPro" id="IPR036734">
    <property type="entry name" value="Neur_chan_lig-bd_sf"/>
</dbReference>
<dbReference type="InterPro" id="IPR002394">
    <property type="entry name" value="Nicotinic_acetylcholine_rcpt"/>
</dbReference>
<feature type="transmembrane region" description="Helical" evidence="15">
    <location>
        <begin position="337"/>
        <end position="356"/>
    </location>
</feature>
<evidence type="ECO:0000256" key="8">
    <source>
        <dbReference type="ARBA" id="ARBA00023136"/>
    </source>
</evidence>
<name>A0A1S3J8V0_LINAN</name>
<feature type="domain" description="Neurotransmitter-gated ion-channel ligand-binding" evidence="16">
    <location>
        <begin position="32"/>
        <end position="236"/>
    </location>
</feature>
<dbReference type="Pfam" id="PF02931">
    <property type="entry name" value="Neur_chan_LBD"/>
    <property type="match status" value="1"/>
</dbReference>
<dbReference type="GeneID" id="106171126"/>
<organism evidence="18 19">
    <name type="scientific">Lingula anatina</name>
    <name type="common">Brachiopod</name>
    <name type="synonym">Lingula unguis</name>
    <dbReference type="NCBI Taxonomy" id="7574"/>
    <lineage>
        <taxon>Eukaryota</taxon>
        <taxon>Metazoa</taxon>
        <taxon>Spiralia</taxon>
        <taxon>Lophotrochozoa</taxon>
        <taxon>Brachiopoda</taxon>
        <taxon>Linguliformea</taxon>
        <taxon>Lingulata</taxon>
        <taxon>Lingulida</taxon>
        <taxon>Linguloidea</taxon>
        <taxon>Lingulidae</taxon>
        <taxon>Lingula</taxon>
    </lineage>
</organism>
<proteinExistence type="inferred from homology"/>
<keyword evidence="12" id="KW-1071">Ligand-gated ion channel</keyword>
<accession>A0A1S3J8V0</accession>
<keyword evidence="10 19" id="KW-0675">Receptor</keyword>
<keyword evidence="3" id="KW-1003">Cell membrane</keyword>
<keyword evidence="8 15" id="KW-0472">Membrane</keyword>
<evidence type="ECO:0000256" key="4">
    <source>
        <dbReference type="ARBA" id="ARBA00022692"/>
    </source>
</evidence>
<reference evidence="19" key="1">
    <citation type="submission" date="2025-08" db="UniProtKB">
        <authorList>
            <consortium name="RefSeq"/>
        </authorList>
    </citation>
    <scope>IDENTIFICATION</scope>
    <source>
        <tissue evidence="19">Gonads</tissue>
    </source>
</reference>
<dbReference type="Gene3D" id="1.20.58.390">
    <property type="entry name" value="Neurotransmitter-gated ion-channel transmembrane domain"/>
    <property type="match status" value="2"/>
</dbReference>
<evidence type="ECO:0000256" key="7">
    <source>
        <dbReference type="ARBA" id="ARBA00023065"/>
    </source>
</evidence>
<keyword evidence="2 15" id="KW-0813">Transport</keyword>
<dbReference type="CDD" id="cd19051">
    <property type="entry name" value="LGIC_TM_cation"/>
    <property type="match status" value="1"/>
</dbReference>
<keyword evidence="7 15" id="KW-0406">Ion transport</keyword>
<protein>
    <submittedName>
        <fullName evidence="19">Neuronal acetylcholine receptor subunit alpha-10</fullName>
    </submittedName>
</protein>
<evidence type="ECO:0000313" key="18">
    <source>
        <dbReference type="Proteomes" id="UP000085678"/>
    </source>
</evidence>
<keyword evidence="9" id="KW-1015">Disulfide bond</keyword>
<keyword evidence="11" id="KW-0325">Glycoprotein</keyword>
<evidence type="ECO:0000256" key="13">
    <source>
        <dbReference type="ARBA" id="ARBA00023303"/>
    </source>
</evidence>
<dbReference type="GO" id="GO:0004888">
    <property type="term" value="F:transmembrane signaling receptor activity"/>
    <property type="evidence" value="ECO:0007669"/>
    <property type="project" value="InterPro"/>
</dbReference>
<keyword evidence="18" id="KW-1185">Reference proteome</keyword>
<dbReference type="PANTHER" id="PTHR18945">
    <property type="entry name" value="NEUROTRANSMITTER GATED ION CHANNEL"/>
    <property type="match status" value="1"/>
</dbReference>
<comment type="subcellular location">
    <subcellularLocation>
        <location evidence="14">Synaptic cell membrane</location>
        <topology evidence="14">Multi-pass membrane protein</topology>
    </subcellularLocation>
</comment>
<comment type="similarity">
    <text evidence="1">Belongs to the ligand-gated ion channel (TC 1.A.9) family. Acetylcholine receptor (TC 1.A.9.1) subfamily.</text>
</comment>
<evidence type="ECO:0000256" key="11">
    <source>
        <dbReference type="ARBA" id="ARBA00023180"/>
    </source>
</evidence>
<dbReference type="PROSITE" id="PS00236">
    <property type="entry name" value="NEUROTR_ION_CHANNEL"/>
    <property type="match status" value="1"/>
</dbReference>
<dbReference type="KEGG" id="lak:106171126"/>
<evidence type="ECO:0000256" key="2">
    <source>
        <dbReference type="ARBA" id="ARBA00022448"/>
    </source>
</evidence>
<dbReference type="InterPro" id="IPR006029">
    <property type="entry name" value="Neurotrans-gated_channel_TM"/>
</dbReference>
<dbReference type="InterPro" id="IPR006202">
    <property type="entry name" value="Neur_chan_lig-bd"/>
</dbReference>
<feature type="transmembrane region" description="Helical" evidence="15">
    <location>
        <begin position="269"/>
        <end position="287"/>
    </location>
</feature>
<evidence type="ECO:0000256" key="3">
    <source>
        <dbReference type="ARBA" id="ARBA00022475"/>
    </source>
</evidence>
<evidence type="ECO:0000256" key="14">
    <source>
        <dbReference type="ARBA" id="ARBA00034099"/>
    </source>
</evidence>
<keyword evidence="5 15" id="KW-1133">Transmembrane helix</keyword>
<dbReference type="InterPro" id="IPR036719">
    <property type="entry name" value="Neuro-gated_channel_TM_sf"/>
</dbReference>
<feature type="transmembrane region" description="Helical" evidence="15">
    <location>
        <begin position="299"/>
        <end position="325"/>
    </location>
</feature>
<gene>
    <name evidence="19" type="primary">LOC106171126</name>
</gene>
<evidence type="ECO:0000259" key="16">
    <source>
        <dbReference type="Pfam" id="PF02931"/>
    </source>
</evidence>
<dbReference type="Pfam" id="PF02932">
    <property type="entry name" value="Neur_chan_memb"/>
    <property type="match status" value="1"/>
</dbReference>
<dbReference type="RefSeq" id="XP_013406738.1">
    <property type="nucleotide sequence ID" value="XM_013551284.1"/>
</dbReference>
<dbReference type="InterPro" id="IPR038050">
    <property type="entry name" value="Neuro_actylchol_rec"/>
</dbReference>
<feature type="transmembrane region" description="Helical" evidence="15">
    <location>
        <begin position="448"/>
        <end position="466"/>
    </location>
</feature>
<evidence type="ECO:0000259" key="17">
    <source>
        <dbReference type="Pfam" id="PF02932"/>
    </source>
</evidence>
<sequence>MYFHGVASASWFGTIFAVICIRGVVSFSDEEHALLHRLLSDYDKNARPVANSSDNVTVRLDMALHQLFDVDERNQLLHTNAWMRVKWWDNKLTWDPANYSGLTEVVLDVALLWIPDIMLYNNAASTYSLRRDTKAKVTYDGDVNWMTPAMLKSSCSIDVTYFPFDHQSCPLQFASWVYNGYQIDIMNASAEGDTSNYVENGEWELLSIPIQRDVKVYSCCPEPYPSVTFHIQIKRKALYYSYNLILPVIVITAVTMLGFYLPPESGEKVSLGVTVLLAMTVFLLVIAESMPPTSEVVPLVGMFFGATIFLLASSLAMTVIVLNMHFRGVHHNKVPRWLRHLTLFLSRIVCMHHAALKTLRLSHNTLQIKDANVASKDHAGAENFMLVNFNKEAHSVETTANQNQKNIYLDRNDTEDQCALAFAQSTREAFNEQSEMEWRIVAMVIDRVFLFLFLLITVAVYVTILTNHP</sequence>
<dbReference type="GO" id="GO:0022848">
    <property type="term" value="F:acetylcholine-gated monoatomic cation-selective channel activity"/>
    <property type="evidence" value="ECO:0007669"/>
    <property type="project" value="InterPro"/>
</dbReference>
<evidence type="ECO:0000256" key="10">
    <source>
        <dbReference type="ARBA" id="ARBA00023170"/>
    </source>
</evidence>
<feature type="domain" description="Neurotransmitter-gated ion-channel transmembrane" evidence="17">
    <location>
        <begin position="244"/>
        <end position="463"/>
    </location>
</feature>
<evidence type="ECO:0000256" key="15">
    <source>
        <dbReference type="RuleBase" id="RU000687"/>
    </source>
</evidence>
<dbReference type="OrthoDB" id="5975154at2759"/>
<dbReference type="FunFam" id="2.70.170.10:FF:000016">
    <property type="entry name" value="Nicotinic acetylcholine receptor subunit"/>
    <property type="match status" value="1"/>
</dbReference>
<dbReference type="SUPFAM" id="SSF63712">
    <property type="entry name" value="Nicotinic receptor ligand binding domain-like"/>
    <property type="match status" value="1"/>
</dbReference>
<dbReference type="NCBIfam" id="TIGR00860">
    <property type="entry name" value="LIC"/>
    <property type="match status" value="1"/>
</dbReference>
<dbReference type="InterPro" id="IPR018000">
    <property type="entry name" value="Neurotransmitter_ion_chnl_CS"/>
</dbReference>
<evidence type="ECO:0000256" key="1">
    <source>
        <dbReference type="ARBA" id="ARBA00009237"/>
    </source>
</evidence>
<keyword evidence="4 15" id="KW-0812">Transmembrane</keyword>
<evidence type="ECO:0000256" key="12">
    <source>
        <dbReference type="ARBA" id="ARBA00023286"/>
    </source>
</evidence>
<keyword evidence="6" id="KW-0770">Synapse</keyword>
<dbReference type="PRINTS" id="PR00252">
    <property type="entry name" value="NRIONCHANNEL"/>
</dbReference>
<dbReference type="SUPFAM" id="SSF90112">
    <property type="entry name" value="Neurotransmitter-gated ion-channel transmembrane pore"/>
    <property type="match status" value="1"/>
</dbReference>
<dbReference type="InterPro" id="IPR006201">
    <property type="entry name" value="Neur_channel"/>
</dbReference>
<dbReference type="CDD" id="cd18997">
    <property type="entry name" value="LGIC_ECD_nAChR"/>
    <property type="match status" value="1"/>
</dbReference>
<keyword evidence="13 15" id="KW-0407">Ion channel</keyword>
<feature type="transmembrane region" description="Helical" evidence="15">
    <location>
        <begin position="244"/>
        <end position="263"/>
    </location>
</feature>
<evidence type="ECO:0000256" key="9">
    <source>
        <dbReference type="ARBA" id="ARBA00023157"/>
    </source>
</evidence>
<evidence type="ECO:0000256" key="6">
    <source>
        <dbReference type="ARBA" id="ARBA00023018"/>
    </source>
</evidence>
<dbReference type="GO" id="GO:0045211">
    <property type="term" value="C:postsynaptic membrane"/>
    <property type="evidence" value="ECO:0007669"/>
    <property type="project" value="InterPro"/>
</dbReference>